<dbReference type="Pfam" id="PF00593">
    <property type="entry name" value="TonB_dep_Rec_b-barrel"/>
    <property type="match status" value="1"/>
</dbReference>
<dbReference type="InterPro" id="IPR023997">
    <property type="entry name" value="TonB-dep_OMP_SusC/RagA_CS"/>
</dbReference>
<keyword evidence="3 8" id="KW-1134">Transmembrane beta strand</keyword>
<keyword evidence="12" id="KW-1185">Reference proteome</keyword>
<dbReference type="PROSITE" id="PS52016">
    <property type="entry name" value="TONB_DEPENDENT_REC_3"/>
    <property type="match status" value="1"/>
</dbReference>
<name>A0ABU3A717_9FLAO</name>
<dbReference type="InterPro" id="IPR039426">
    <property type="entry name" value="TonB-dep_rcpt-like"/>
</dbReference>
<dbReference type="InterPro" id="IPR000531">
    <property type="entry name" value="Beta-barrel_TonB"/>
</dbReference>
<dbReference type="NCBIfam" id="TIGR04056">
    <property type="entry name" value="OMP_RagA_SusC"/>
    <property type="match status" value="1"/>
</dbReference>
<protein>
    <submittedName>
        <fullName evidence="11">TonB-dependent receptor</fullName>
    </submittedName>
</protein>
<dbReference type="Gene3D" id="2.170.130.10">
    <property type="entry name" value="TonB-dependent receptor, plug domain"/>
    <property type="match status" value="1"/>
</dbReference>
<evidence type="ECO:0000256" key="6">
    <source>
        <dbReference type="ARBA" id="ARBA00023136"/>
    </source>
</evidence>
<evidence type="ECO:0000256" key="8">
    <source>
        <dbReference type="PROSITE-ProRule" id="PRU01360"/>
    </source>
</evidence>
<dbReference type="InterPro" id="IPR023996">
    <property type="entry name" value="TonB-dep_OMP_SusC/RagA"/>
</dbReference>
<dbReference type="InterPro" id="IPR008969">
    <property type="entry name" value="CarboxyPept-like_regulatory"/>
</dbReference>
<comment type="similarity">
    <text evidence="8">Belongs to the TonB-dependent receptor family.</text>
</comment>
<evidence type="ECO:0000256" key="3">
    <source>
        <dbReference type="ARBA" id="ARBA00022452"/>
    </source>
</evidence>
<dbReference type="SUPFAM" id="SSF49464">
    <property type="entry name" value="Carboxypeptidase regulatory domain-like"/>
    <property type="match status" value="1"/>
</dbReference>
<keyword evidence="6 8" id="KW-0472">Membrane</keyword>
<keyword evidence="11" id="KW-0675">Receptor</keyword>
<dbReference type="Gene3D" id="2.60.40.1120">
    <property type="entry name" value="Carboxypeptidase-like, regulatory domain"/>
    <property type="match status" value="1"/>
</dbReference>
<proteinExistence type="inferred from homology"/>
<comment type="subcellular location">
    <subcellularLocation>
        <location evidence="1 8">Cell outer membrane</location>
        <topology evidence="1 8">Multi-pass membrane protein</topology>
    </subcellularLocation>
</comment>
<reference evidence="11 12" key="1">
    <citation type="submission" date="2023-09" db="EMBL/GenBank/DDBJ databases">
        <authorList>
            <person name="Rey-Velasco X."/>
        </authorList>
    </citation>
    <scope>NUCLEOTIDE SEQUENCE [LARGE SCALE GENOMIC DNA]</scope>
    <source>
        <strain evidence="11 12">F388</strain>
    </source>
</reference>
<evidence type="ECO:0000256" key="5">
    <source>
        <dbReference type="ARBA" id="ARBA00023077"/>
    </source>
</evidence>
<keyword evidence="7 8" id="KW-0998">Cell outer membrane</keyword>
<dbReference type="RefSeq" id="WP_311349200.1">
    <property type="nucleotide sequence ID" value="NZ_JAVRHR010000001.1"/>
</dbReference>
<dbReference type="Pfam" id="PF13715">
    <property type="entry name" value="CarbopepD_reg_2"/>
    <property type="match status" value="1"/>
</dbReference>
<keyword evidence="4 8" id="KW-0812">Transmembrane</keyword>
<dbReference type="SUPFAM" id="SSF56935">
    <property type="entry name" value="Porins"/>
    <property type="match status" value="1"/>
</dbReference>
<dbReference type="NCBIfam" id="TIGR04057">
    <property type="entry name" value="SusC_RagA_signa"/>
    <property type="match status" value="1"/>
</dbReference>
<accession>A0ABU3A717</accession>
<dbReference type="Proteomes" id="UP001255246">
    <property type="component" value="Unassembled WGS sequence"/>
</dbReference>
<evidence type="ECO:0000256" key="1">
    <source>
        <dbReference type="ARBA" id="ARBA00004571"/>
    </source>
</evidence>
<dbReference type="EMBL" id="JAVRHR010000001">
    <property type="protein sequence ID" value="MDT0605630.1"/>
    <property type="molecule type" value="Genomic_DNA"/>
</dbReference>
<keyword evidence="2 8" id="KW-0813">Transport</keyword>
<evidence type="ECO:0000256" key="7">
    <source>
        <dbReference type="ARBA" id="ARBA00023237"/>
    </source>
</evidence>
<evidence type="ECO:0000256" key="2">
    <source>
        <dbReference type="ARBA" id="ARBA00022448"/>
    </source>
</evidence>
<keyword evidence="9" id="KW-0732">Signal</keyword>
<feature type="signal peptide" evidence="9">
    <location>
        <begin position="1"/>
        <end position="23"/>
    </location>
</feature>
<feature type="chain" id="PRO_5046707507" evidence="9">
    <location>
        <begin position="24"/>
        <end position="1021"/>
    </location>
</feature>
<organism evidence="11 12">
    <name type="scientific">Croceitalea rosinachiae</name>
    <dbReference type="NCBI Taxonomy" id="3075596"/>
    <lineage>
        <taxon>Bacteria</taxon>
        <taxon>Pseudomonadati</taxon>
        <taxon>Bacteroidota</taxon>
        <taxon>Flavobacteriia</taxon>
        <taxon>Flavobacteriales</taxon>
        <taxon>Flavobacteriaceae</taxon>
        <taxon>Croceitalea</taxon>
    </lineage>
</organism>
<evidence type="ECO:0000259" key="10">
    <source>
        <dbReference type="Pfam" id="PF00593"/>
    </source>
</evidence>
<gene>
    <name evidence="11" type="ORF">RM706_01235</name>
</gene>
<keyword evidence="5" id="KW-0798">TonB box</keyword>
<evidence type="ECO:0000313" key="12">
    <source>
        <dbReference type="Proteomes" id="UP001255246"/>
    </source>
</evidence>
<evidence type="ECO:0000313" key="11">
    <source>
        <dbReference type="EMBL" id="MDT0605630.1"/>
    </source>
</evidence>
<comment type="caution">
    <text evidence="11">The sequence shown here is derived from an EMBL/GenBank/DDBJ whole genome shotgun (WGS) entry which is preliminary data.</text>
</comment>
<evidence type="ECO:0000256" key="4">
    <source>
        <dbReference type="ARBA" id="ARBA00022692"/>
    </source>
</evidence>
<feature type="domain" description="TonB-dependent receptor-like beta-barrel" evidence="10">
    <location>
        <begin position="356"/>
        <end position="863"/>
    </location>
</feature>
<dbReference type="InterPro" id="IPR036942">
    <property type="entry name" value="Beta-barrel_TonB_sf"/>
</dbReference>
<sequence length="1021" mass="110664">MKKTYFKKLFAFLAFIYAGALLGQETTITGTVSDAEGPLPGVNIIQKGTSNGVTTDFDGNYSISVPSDAILVFSYIGYTTQEIPLTGNSTLNVILLADAQALDEVVITGFGSQAKVDVTGAIAQIKQEEVRQIVNADPTNALQGRLAGVQVESGGGQPGAPTNVIVRGISSLTNTFPLYVVDGTVVDDITFLNSKDIIDIQVLKDATSAAIYGTRAANGVIIVSTNRGSMNSGPKVTVDVRAGANTVGRTLDFLNGPEFVAFLNQRSINEGQPANIVDPGVNTDFQDLSLNSGFIQDYGFNITGGGEDASYYFSANYYDEEGIVTSTGFERLNVRMNSRFKSGKFTFEESLSYNQRDLNTNPFFGNGTFTAPVVRAAAPERLGGFEAIDSNLYNGSGGTNNYALAQLTNDQTTQRNVLGNLKVNYEIVEGLTASLNIGVDYRNNYVNFFQPTFDMSPTDQQVNLNELNDLTEIRGEVISTNIEPTINYKNTFGKHSIDVLLGGARQQTDNNSLAIGAEGLPSNNITNIAGFADQIVNSSGGRFLSRIFSVFGRINYKFDNKYLFTAIVRRDASSRFSPDNDFNNIVLPAFSAGWVMSNESWWPENSLFNTLKFRAGYGELASQNIGDYLFQSVLNSTSNVSFNNTTSGGFAITDLVDPNISFETAQSTSVGIDGALLNNSITFAADYFIRNNNDVLAPVAVPSTTGSGNPVTQNAASIRNSGFELQANYNHDTGGDFNFNVGLTFATLKNELTELPNPLVGPSIDEEGNTPNRYEVGEPIGFFFGFRNDGIYRSQADIDNDPGVANDPERRAILQPGDFRRIDLNGDGIINNDDRTNLGAPIADFTYGINFNATYKNWDFGLNFNGVQGNEIFNATRFTGTFFLDGNKFGYVRDSFVLGQNENTDIPRASLPNAAGNQLPSDFYVEDGSYLRLRSIEIGYDLTKAINMPWVSSARIFYNMQNVFTITGYTGYDPEIGSTLAGTGGGFFGNPNSTPPIFGRGIDLRAQPRPRTLVVGLQVAF</sequence>
<evidence type="ECO:0000256" key="9">
    <source>
        <dbReference type="SAM" id="SignalP"/>
    </source>
</evidence>
<dbReference type="InterPro" id="IPR037066">
    <property type="entry name" value="Plug_dom_sf"/>
</dbReference>
<dbReference type="Gene3D" id="2.40.170.20">
    <property type="entry name" value="TonB-dependent receptor, beta-barrel domain"/>
    <property type="match status" value="1"/>
</dbReference>